<comment type="caution">
    <text evidence="3">The sequence shown here is derived from an EMBL/GenBank/DDBJ whole genome shotgun (WGS) entry which is preliminary data.</text>
</comment>
<dbReference type="AlphaFoldDB" id="A0A4R7C4D4"/>
<evidence type="ECO:0000256" key="1">
    <source>
        <dbReference type="SAM" id="MobiDB-lite"/>
    </source>
</evidence>
<keyword evidence="2" id="KW-0472">Membrane</keyword>
<dbReference type="EMBL" id="SNZR01000011">
    <property type="protein sequence ID" value="TDR93344.1"/>
    <property type="molecule type" value="Genomic_DNA"/>
</dbReference>
<accession>A0A4R7C4D4</accession>
<reference evidence="3 4" key="1">
    <citation type="submission" date="2019-03" db="EMBL/GenBank/DDBJ databases">
        <title>Genomic Encyclopedia of Type Strains, Phase IV (KMG-IV): sequencing the most valuable type-strain genomes for metagenomic binning, comparative biology and taxonomic classification.</title>
        <authorList>
            <person name="Goeker M."/>
        </authorList>
    </citation>
    <scope>NUCLEOTIDE SEQUENCE [LARGE SCALE GENOMIC DNA]</scope>
    <source>
        <strain evidence="3 4">DSM 25903</strain>
    </source>
</reference>
<evidence type="ECO:0000313" key="3">
    <source>
        <dbReference type="EMBL" id="TDR93344.1"/>
    </source>
</evidence>
<keyword evidence="2" id="KW-1133">Transmembrane helix</keyword>
<feature type="transmembrane region" description="Helical" evidence="2">
    <location>
        <begin position="50"/>
        <end position="71"/>
    </location>
</feature>
<keyword evidence="4" id="KW-1185">Reference proteome</keyword>
<evidence type="ECO:0000313" key="4">
    <source>
        <dbReference type="Proteomes" id="UP000295122"/>
    </source>
</evidence>
<protein>
    <submittedName>
        <fullName evidence="3">Uncharacterized protein</fullName>
    </submittedName>
</protein>
<evidence type="ECO:0000256" key="2">
    <source>
        <dbReference type="SAM" id="Phobius"/>
    </source>
</evidence>
<organism evidence="3 4">
    <name type="scientific">Enterovirga rhinocerotis</name>
    <dbReference type="NCBI Taxonomy" id="1339210"/>
    <lineage>
        <taxon>Bacteria</taxon>
        <taxon>Pseudomonadati</taxon>
        <taxon>Pseudomonadota</taxon>
        <taxon>Alphaproteobacteria</taxon>
        <taxon>Hyphomicrobiales</taxon>
        <taxon>Methylobacteriaceae</taxon>
        <taxon>Enterovirga</taxon>
    </lineage>
</organism>
<keyword evidence="2" id="KW-0812">Transmembrane</keyword>
<proteinExistence type="predicted"/>
<gene>
    <name evidence="3" type="ORF">EV668_0602</name>
</gene>
<feature type="compositionally biased region" description="Polar residues" evidence="1">
    <location>
        <begin position="143"/>
        <end position="158"/>
    </location>
</feature>
<feature type="transmembrane region" description="Helical" evidence="2">
    <location>
        <begin position="21"/>
        <end position="38"/>
    </location>
</feature>
<name>A0A4R7C4D4_9HYPH</name>
<sequence length="158" mass="17388">MGLAQFYRRLIWEAFTHRIDIAQCVLVALFAVPSAFRVTPIPEGNLPWPVLFALLSSFFGLRILLAPYWLWREEYLRAERALGRISAADGDPSGADIASGVSGAQAFGTYRPRPPVPETPLHQMIQLDPRAARDIPTKVGNASRVTTRGNSGRTDGKA</sequence>
<dbReference type="Proteomes" id="UP000295122">
    <property type="component" value="Unassembled WGS sequence"/>
</dbReference>
<feature type="region of interest" description="Disordered" evidence="1">
    <location>
        <begin position="136"/>
        <end position="158"/>
    </location>
</feature>